<keyword evidence="1" id="KW-0547">Nucleotide-binding</keyword>
<comment type="cofactor">
    <cofactor evidence="1">
        <name>Mg(2+)</name>
        <dbReference type="ChEBI" id="CHEBI:18420"/>
    </cofactor>
</comment>
<dbReference type="AlphaFoldDB" id="A0AAD7JJ13"/>
<gene>
    <name evidence="3" type="ORF">DFH07DRAFT_718379</name>
</gene>
<dbReference type="GO" id="GO:0005524">
    <property type="term" value="F:ATP binding"/>
    <property type="evidence" value="ECO:0007669"/>
    <property type="project" value="UniProtKB-KW"/>
</dbReference>
<evidence type="ECO:0000313" key="3">
    <source>
        <dbReference type="EMBL" id="KAJ7763561.1"/>
    </source>
</evidence>
<sequence>GIAACNIGGITIHSFAGIGLGIESAEVLAQKIRKNKKSSTRWLRTKVLIIDE</sequence>
<organism evidence="3 4">
    <name type="scientific">Mycena maculata</name>
    <dbReference type="NCBI Taxonomy" id="230809"/>
    <lineage>
        <taxon>Eukaryota</taxon>
        <taxon>Fungi</taxon>
        <taxon>Dikarya</taxon>
        <taxon>Basidiomycota</taxon>
        <taxon>Agaricomycotina</taxon>
        <taxon>Agaricomycetes</taxon>
        <taxon>Agaricomycetidae</taxon>
        <taxon>Agaricales</taxon>
        <taxon>Marasmiineae</taxon>
        <taxon>Mycenaceae</taxon>
        <taxon>Mycena</taxon>
    </lineage>
</organism>
<evidence type="ECO:0000256" key="1">
    <source>
        <dbReference type="RuleBase" id="RU363044"/>
    </source>
</evidence>
<dbReference type="Proteomes" id="UP001215280">
    <property type="component" value="Unassembled WGS sequence"/>
</dbReference>
<dbReference type="EC" id="5.6.2.3" evidence="1"/>
<keyword evidence="1" id="KW-0233">DNA recombination</keyword>
<reference evidence="3" key="1">
    <citation type="submission" date="2023-03" db="EMBL/GenBank/DDBJ databases">
        <title>Massive genome expansion in bonnet fungi (Mycena s.s.) driven by repeated elements and novel gene families across ecological guilds.</title>
        <authorList>
            <consortium name="Lawrence Berkeley National Laboratory"/>
            <person name="Harder C.B."/>
            <person name="Miyauchi S."/>
            <person name="Viragh M."/>
            <person name="Kuo A."/>
            <person name="Thoen E."/>
            <person name="Andreopoulos B."/>
            <person name="Lu D."/>
            <person name="Skrede I."/>
            <person name="Drula E."/>
            <person name="Henrissat B."/>
            <person name="Morin E."/>
            <person name="Kohler A."/>
            <person name="Barry K."/>
            <person name="LaButti K."/>
            <person name="Morin E."/>
            <person name="Salamov A."/>
            <person name="Lipzen A."/>
            <person name="Mereny Z."/>
            <person name="Hegedus B."/>
            <person name="Baldrian P."/>
            <person name="Stursova M."/>
            <person name="Weitz H."/>
            <person name="Taylor A."/>
            <person name="Grigoriev I.V."/>
            <person name="Nagy L.G."/>
            <person name="Martin F."/>
            <person name="Kauserud H."/>
        </authorList>
    </citation>
    <scope>NUCLEOTIDE SEQUENCE</scope>
    <source>
        <strain evidence="3">CBHHK188m</strain>
    </source>
</reference>
<dbReference type="GO" id="GO:0016787">
    <property type="term" value="F:hydrolase activity"/>
    <property type="evidence" value="ECO:0007669"/>
    <property type="project" value="UniProtKB-KW"/>
</dbReference>
<comment type="similarity">
    <text evidence="1">Belongs to the helicase family.</text>
</comment>
<keyword evidence="1" id="KW-0378">Hydrolase</keyword>
<dbReference type="InterPro" id="IPR010285">
    <property type="entry name" value="DNA_helicase_pif1-like_DEAD"/>
</dbReference>
<keyword evidence="1" id="KW-0234">DNA repair</keyword>
<keyword evidence="1" id="KW-0227">DNA damage</keyword>
<keyword evidence="1" id="KW-0067">ATP-binding</keyword>
<protein>
    <recommendedName>
        <fullName evidence="1">ATP-dependent DNA helicase</fullName>
        <ecNumber evidence="1">5.6.2.3</ecNumber>
    </recommendedName>
</protein>
<feature type="non-terminal residue" evidence="3">
    <location>
        <position position="1"/>
    </location>
</feature>
<comment type="caution">
    <text evidence="3">The sequence shown here is derived from an EMBL/GenBank/DDBJ whole genome shotgun (WGS) entry which is preliminary data.</text>
</comment>
<keyword evidence="4" id="KW-1185">Reference proteome</keyword>
<evidence type="ECO:0000259" key="2">
    <source>
        <dbReference type="Pfam" id="PF05970"/>
    </source>
</evidence>
<dbReference type="GO" id="GO:0043139">
    <property type="term" value="F:5'-3' DNA helicase activity"/>
    <property type="evidence" value="ECO:0007669"/>
    <property type="project" value="UniProtKB-EC"/>
</dbReference>
<dbReference type="GO" id="GO:0006310">
    <property type="term" value="P:DNA recombination"/>
    <property type="evidence" value="ECO:0007669"/>
    <property type="project" value="UniProtKB-KW"/>
</dbReference>
<feature type="domain" description="DNA helicase Pif1-like DEAD-box helicase" evidence="2">
    <location>
        <begin position="1"/>
        <end position="52"/>
    </location>
</feature>
<dbReference type="Pfam" id="PF05970">
    <property type="entry name" value="PIF1"/>
    <property type="match status" value="1"/>
</dbReference>
<accession>A0AAD7JJ13</accession>
<name>A0AAD7JJ13_9AGAR</name>
<evidence type="ECO:0000313" key="4">
    <source>
        <dbReference type="Proteomes" id="UP001215280"/>
    </source>
</evidence>
<keyword evidence="1" id="KW-0347">Helicase</keyword>
<feature type="non-terminal residue" evidence="3">
    <location>
        <position position="52"/>
    </location>
</feature>
<dbReference type="GO" id="GO:0000723">
    <property type="term" value="P:telomere maintenance"/>
    <property type="evidence" value="ECO:0007669"/>
    <property type="project" value="InterPro"/>
</dbReference>
<comment type="catalytic activity">
    <reaction evidence="1">
        <text>ATP + H2O = ADP + phosphate + H(+)</text>
        <dbReference type="Rhea" id="RHEA:13065"/>
        <dbReference type="ChEBI" id="CHEBI:15377"/>
        <dbReference type="ChEBI" id="CHEBI:15378"/>
        <dbReference type="ChEBI" id="CHEBI:30616"/>
        <dbReference type="ChEBI" id="CHEBI:43474"/>
        <dbReference type="ChEBI" id="CHEBI:456216"/>
        <dbReference type="EC" id="5.6.2.3"/>
    </reaction>
</comment>
<dbReference type="EMBL" id="JARJLG010000040">
    <property type="protein sequence ID" value="KAJ7763561.1"/>
    <property type="molecule type" value="Genomic_DNA"/>
</dbReference>
<proteinExistence type="inferred from homology"/>
<dbReference type="GO" id="GO:0006281">
    <property type="term" value="P:DNA repair"/>
    <property type="evidence" value="ECO:0007669"/>
    <property type="project" value="UniProtKB-KW"/>
</dbReference>